<evidence type="ECO:0000256" key="6">
    <source>
        <dbReference type="RuleBase" id="RU003376"/>
    </source>
</evidence>
<evidence type="ECO:0000259" key="8">
    <source>
        <dbReference type="PROSITE" id="PS50253"/>
    </source>
</evidence>
<keyword evidence="3 6" id="KW-0812">Transmembrane</keyword>
<dbReference type="PANTHER" id="PTHR11403">
    <property type="entry name" value="CYTOCHROME C OXIDASE SUBUNIT III"/>
    <property type="match status" value="1"/>
</dbReference>
<dbReference type="PATRIC" id="fig|28229.4.peg.334"/>
<evidence type="ECO:0000256" key="2">
    <source>
        <dbReference type="ARBA" id="ARBA00010581"/>
    </source>
</evidence>
<feature type="transmembrane region" description="Helical" evidence="7">
    <location>
        <begin position="185"/>
        <end position="204"/>
    </location>
</feature>
<feature type="domain" description="Heme-copper oxidase subunit III family profile" evidence="8">
    <location>
        <begin position="31"/>
        <end position="205"/>
    </location>
</feature>
<evidence type="ECO:0000313" key="9">
    <source>
        <dbReference type="EMBL" id="KGJ95557.1"/>
    </source>
</evidence>
<evidence type="ECO:0000256" key="3">
    <source>
        <dbReference type="ARBA" id="ARBA00022692"/>
    </source>
</evidence>
<dbReference type="InterPro" id="IPR013833">
    <property type="entry name" value="Cyt_c_oxidase_su3_a-hlx"/>
</dbReference>
<dbReference type="Proteomes" id="UP000029843">
    <property type="component" value="Unassembled WGS sequence"/>
</dbReference>
<dbReference type="InterPro" id="IPR000298">
    <property type="entry name" value="Cyt_c_oxidase-like_su3"/>
</dbReference>
<feature type="transmembrane region" description="Helical" evidence="7">
    <location>
        <begin position="141"/>
        <end position="165"/>
    </location>
</feature>
<evidence type="ECO:0000313" key="10">
    <source>
        <dbReference type="Proteomes" id="UP000029843"/>
    </source>
</evidence>
<organism evidence="9 10">
    <name type="scientific">Colwellia psychrerythraea</name>
    <name type="common">Vibrio psychroerythus</name>
    <dbReference type="NCBI Taxonomy" id="28229"/>
    <lineage>
        <taxon>Bacteria</taxon>
        <taxon>Pseudomonadati</taxon>
        <taxon>Pseudomonadota</taxon>
        <taxon>Gammaproteobacteria</taxon>
        <taxon>Alteromonadales</taxon>
        <taxon>Colwelliaceae</taxon>
        <taxon>Colwellia</taxon>
    </lineage>
</organism>
<dbReference type="GO" id="GO:0019646">
    <property type="term" value="P:aerobic electron transport chain"/>
    <property type="evidence" value="ECO:0007669"/>
    <property type="project" value="InterPro"/>
</dbReference>
<dbReference type="Pfam" id="PF00510">
    <property type="entry name" value="COX3"/>
    <property type="match status" value="1"/>
</dbReference>
<keyword evidence="5 7" id="KW-0472">Membrane</keyword>
<dbReference type="InterPro" id="IPR024791">
    <property type="entry name" value="Cyt_c/ubiquinol_Oxase_su3"/>
</dbReference>
<dbReference type="EMBL" id="JQED01000003">
    <property type="protein sequence ID" value="KGJ95557.1"/>
    <property type="molecule type" value="Genomic_DNA"/>
</dbReference>
<reference evidence="9 10" key="1">
    <citation type="submission" date="2014-08" db="EMBL/GenBank/DDBJ databases">
        <title>Genomic and Phenotypic Diversity of Colwellia psychrerythraea strains from Disparate Marine Basins.</title>
        <authorList>
            <person name="Techtmann S.M."/>
            <person name="Stelling S.C."/>
            <person name="Utturkar S.M."/>
            <person name="Alshibli N."/>
            <person name="Harris A."/>
            <person name="Brown S.D."/>
            <person name="Hazen T.C."/>
        </authorList>
    </citation>
    <scope>NUCLEOTIDE SEQUENCE [LARGE SCALE GENOMIC DNA]</scope>
    <source>
        <strain evidence="9 10">ND2E</strain>
    </source>
</reference>
<dbReference type="PANTHER" id="PTHR11403:SF6">
    <property type="entry name" value="NITRIC OXIDE REDUCTASE SUBUNIT E"/>
    <property type="match status" value="1"/>
</dbReference>
<dbReference type="OrthoDB" id="9810850at2"/>
<evidence type="ECO:0000256" key="4">
    <source>
        <dbReference type="ARBA" id="ARBA00022989"/>
    </source>
</evidence>
<evidence type="ECO:0000256" key="7">
    <source>
        <dbReference type="SAM" id="Phobius"/>
    </source>
</evidence>
<accession>A0A099L0D1</accession>
<dbReference type="SUPFAM" id="SSF81452">
    <property type="entry name" value="Cytochrome c oxidase subunit III-like"/>
    <property type="match status" value="1"/>
</dbReference>
<name>A0A099L0D1_COLPS</name>
<dbReference type="PROSITE" id="PS50253">
    <property type="entry name" value="COX3"/>
    <property type="match status" value="1"/>
</dbReference>
<proteinExistence type="inferred from homology"/>
<dbReference type="Gene3D" id="1.20.120.80">
    <property type="entry name" value="Cytochrome c oxidase, subunit III, four-helix bundle"/>
    <property type="match status" value="1"/>
</dbReference>
<comment type="similarity">
    <text evidence="2 6">Belongs to the cytochrome c oxidase subunit 3 family.</text>
</comment>
<keyword evidence="4 7" id="KW-1133">Transmembrane helix</keyword>
<dbReference type="InterPro" id="IPR035973">
    <property type="entry name" value="Cyt_c_oxidase_su3-like_sf"/>
</dbReference>
<feature type="transmembrane region" description="Helical" evidence="7">
    <location>
        <begin position="104"/>
        <end position="121"/>
    </location>
</feature>
<gene>
    <name evidence="9" type="ORF">ND2E_1339</name>
</gene>
<comment type="caution">
    <text evidence="9">The sequence shown here is derived from an EMBL/GenBank/DDBJ whole genome shotgun (WGS) entry which is preliminary data.</text>
</comment>
<dbReference type="GO" id="GO:0005886">
    <property type="term" value="C:plasma membrane"/>
    <property type="evidence" value="ECO:0007669"/>
    <property type="project" value="UniProtKB-SubCell"/>
</dbReference>
<dbReference type="GO" id="GO:0004129">
    <property type="term" value="F:cytochrome-c oxidase activity"/>
    <property type="evidence" value="ECO:0007669"/>
    <property type="project" value="InterPro"/>
</dbReference>
<comment type="subcellular location">
    <subcellularLocation>
        <location evidence="6">Cell membrane</location>
        <topology evidence="6">Multi-pass membrane protein</topology>
    </subcellularLocation>
    <subcellularLocation>
        <location evidence="1">Membrane</location>
        <topology evidence="1">Multi-pass membrane protein</topology>
    </subcellularLocation>
</comment>
<feature type="transmembrane region" description="Helical" evidence="7">
    <location>
        <begin position="31"/>
        <end position="52"/>
    </location>
</feature>
<evidence type="ECO:0000256" key="1">
    <source>
        <dbReference type="ARBA" id="ARBA00004141"/>
    </source>
</evidence>
<dbReference type="CDD" id="cd02862">
    <property type="entry name" value="NorE_like"/>
    <property type="match status" value="1"/>
</dbReference>
<protein>
    <submittedName>
        <fullName evidence="9">Cytochrome c oxidase subunit III</fullName>
    </submittedName>
</protein>
<dbReference type="AlphaFoldDB" id="A0A099L0D1"/>
<evidence type="ECO:0000256" key="5">
    <source>
        <dbReference type="ARBA" id="ARBA00023136"/>
    </source>
</evidence>
<sequence length="205" mass="23857">MMSQPIKNSLGIFPKSWSEEHAGRIPGNIPIWVGILSELTEFGIFFAAYFIAKFYYPEIFAQGPQSLHTSLGVTNTIVLLSSSYFMAKAMSFIRINNKIKCERYLWLALSCGVLYLIIKTWEFHWNTLQGFSANTNEFFTVYYYMTFNHFIHVGWASCAILWVIFRLRRGAYSSAEHSGLEALAVYWHMIDLMWILIFPLLYVLR</sequence>
<feature type="transmembrane region" description="Helical" evidence="7">
    <location>
        <begin position="72"/>
        <end position="92"/>
    </location>
</feature>